<evidence type="ECO:0000259" key="2">
    <source>
        <dbReference type="PROSITE" id="PS50206"/>
    </source>
</evidence>
<feature type="chain" id="PRO_5017561047" description="Rhodanese domain-containing protein" evidence="1">
    <location>
        <begin position="20"/>
        <end position="190"/>
    </location>
</feature>
<keyword evidence="4" id="KW-1185">Reference proteome</keyword>
<feature type="domain" description="Rhodanese" evidence="2">
    <location>
        <begin position="95"/>
        <end position="179"/>
    </location>
</feature>
<evidence type="ECO:0000313" key="3">
    <source>
        <dbReference type="EMBL" id="RFA33095.1"/>
    </source>
</evidence>
<dbReference type="PROSITE" id="PS50206">
    <property type="entry name" value="RHODANESE_3"/>
    <property type="match status" value="1"/>
</dbReference>
<comment type="caution">
    <text evidence="3">The sequence shown here is derived from an EMBL/GenBank/DDBJ whole genome shotgun (WGS) entry which is preliminary data.</text>
</comment>
<gene>
    <name evidence="3" type="ORF">CAL65_18190</name>
</gene>
<dbReference type="OrthoDB" id="176845at2"/>
<dbReference type="EMBL" id="NFZW01000023">
    <property type="protein sequence ID" value="RFA33095.1"/>
    <property type="molecule type" value="Genomic_DNA"/>
</dbReference>
<evidence type="ECO:0000313" key="4">
    <source>
        <dbReference type="Proteomes" id="UP000256763"/>
    </source>
</evidence>
<keyword evidence="1" id="KW-0732">Signal</keyword>
<sequence length="190" mass="21126">MMRWLLAALALQFQLVAAAAGDPVWDYPHMNVAGYRVAHYRAPTPPTVPEGRRVDTAEVAKLVAQGDAVLVDVMPALLRDTGAGLSWIVLEERQHIPGSVWLPNVGLGQPEPEVVDWFERNLQQLTDGDQDRPLLFYCVSDCWMAWNAVRRAYRLGFRNLLWYAEGSDGWAAAGNETVAASPRPWLCRGG</sequence>
<dbReference type="Pfam" id="PF00581">
    <property type="entry name" value="Rhodanese"/>
    <property type="match status" value="1"/>
</dbReference>
<accession>A0A3E0WMC4</accession>
<dbReference type="NCBIfam" id="TIGR03865">
    <property type="entry name" value="PQQ_CXXCW"/>
    <property type="match status" value="1"/>
</dbReference>
<dbReference type="AlphaFoldDB" id="A0A3E0WMC4"/>
<dbReference type="CDD" id="cd00158">
    <property type="entry name" value="RHOD"/>
    <property type="match status" value="1"/>
</dbReference>
<protein>
    <recommendedName>
        <fullName evidence="2">Rhodanese domain-containing protein</fullName>
    </recommendedName>
</protein>
<dbReference type="InterPro" id="IPR036873">
    <property type="entry name" value="Rhodanese-like_dom_sf"/>
</dbReference>
<dbReference type="SUPFAM" id="SSF52821">
    <property type="entry name" value="Rhodanese/Cell cycle control phosphatase"/>
    <property type="match status" value="1"/>
</dbReference>
<dbReference type="InterPro" id="IPR001763">
    <property type="entry name" value="Rhodanese-like_dom"/>
</dbReference>
<dbReference type="SMART" id="SM00450">
    <property type="entry name" value="RHOD"/>
    <property type="match status" value="1"/>
</dbReference>
<dbReference type="Gene3D" id="3.40.250.10">
    <property type="entry name" value="Rhodanese-like domain"/>
    <property type="match status" value="1"/>
</dbReference>
<proteinExistence type="predicted"/>
<organism evidence="3 4">
    <name type="scientific">Alkalilimnicola ehrlichii</name>
    <dbReference type="NCBI Taxonomy" id="351052"/>
    <lineage>
        <taxon>Bacteria</taxon>
        <taxon>Pseudomonadati</taxon>
        <taxon>Pseudomonadota</taxon>
        <taxon>Gammaproteobacteria</taxon>
        <taxon>Chromatiales</taxon>
        <taxon>Ectothiorhodospiraceae</taxon>
        <taxon>Alkalilimnicola</taxon>
    </lineage>
</organism>
<feature type="signal peptide" evidence="1">
    <location>
        <begin position="1"/>
        <end position="19"/>
    </location>
</feature>
<name>A0A3E0WMC4_9GAMM</name>
<evidence type="ECO:0000256" key="1">
    <source>
        <dbReference type="SAM" id="SignalP"/>
    </source>
</evidence>
<reference evidence="4" key="1">
    <citation type="submission" date="2017-05" db="EMBL/GenBank/DDBJ databases">
        <authorList>
            <person name="Sharma S."/>
            <person name="Sidhu C."/>
            <person name="Pinnaka A.K."/>
        </authorList>
    </citation>
    <scope>NUCLEOTIDE SEQUENCE [LARGE SCALE GENOMIC DNA]</scope>
    <source>
        <strain evidence="4">AK93</strain>
    </source>
</reference>
<dbReference type="InterPro" id="IPR022376">
    <property type="entry name" value="PQQ_CXXCW"/>
</dbReference>
<dbReference type="Proteomes" id="UP000256763">
    <property type="component" value="Unassembled WGS sequence"/>
</dbReference>